<reference evidence="2 3" key="1">
    <citation type="submission" date="2018-04" db="EMBL/GenBank/DDBJ databases">
        <title>WGS assembly of Panicum hallii var. hallii HAL2.</title>
        <authorList>
            <person name="Lovell J."/>
            <person name="Jenkins J."/>
            <person name="Lowry D."/>
            <person name="Mamidi S."/>
            <person name="Sreedasyam A."/>
            <person name="Weng X."/>
            <person name="Barry K."/>
            <person name="Bonette J."/>
            <person name="Campitelli B."/>
            <person name="Daum C."/>
            <person name="Gordon S."/>
            <person name="Gould B."/>
            <person name="Lipzen A."/>
            <person name="MacQueen A."/>
            <person name="Palacio-Mejia J."/>
            <person name="Plott C."/>
            <person name="Shakirov E."/>
            <person name="Shu S."/>
            <person name="Yoshinaga Y."/>
            <person name="Zane M."/>
            <person name="Rokhsar D."/>
            <person name="Grimwood J."/>
            <person name="Schmutz J."/>
            <person name="Juenger T."/>
        </authorList>
    </citation>
    <scope>NUCLEOTIDE SEQUENCE [LARGE SCALE GENOMIC DNA]</scope>
    <source>
        <strain evidence="3">cv. HAL2</strain>
    </source>
</reference>
<dbReference type="Proteomes" id="UP000244336">
    <property type="component" value="Chromosome 1"/>
</dbReference>
<dbReference type="EMBL" id="CM009749">
    <property type="protein sequence ID" value="PUZ75749.1"/>
    <property type="molecule type" value="Genomic_DNA"/>
</dbReference>
<sequence length="194" mass="20870">MGVRRRLELRRVSLVAAMVVLTSFLTAAAHRRDEGDLSPSSFTAAPTTGINHVAAELQSTAHHLLLPLRQRRRHRSSKPATTGSDEADLLPSADGGTNNLCSSETIVTNGFIDPHQPQLLQRGPLMPPASVYGNLLASAGEVNTEEASCRRVDSDSLNFLTRGCVRVDLCSCCVRAASVKNTFVQGVFVIVLHV</sequence>
<accession>A0A2T7F6P2</accession>
<evidence type="ECO:0000313" key="3">
    <source>
        <dbReference type="Proteomes" id="UP000244336"/>
    </source>
</evidence>
<keyword evidence="3" id="KW-1185">Reference proteome</keyword>
<evidence type="ECO:0000256" key="1">
    <source>
        <dbReference type="SAM" id="MobiDB-lite"/>
    </source>
</evidence>
<evidence type="ECO:0000313" key="2">
    <source>
        <dbReference type="EMBL" id="PUZ75749.1"/>
    </source>
</evidence>
<name>A0A2T7F6P2_9POAL</name>
<proteinExistence type="predicted"/>
<gene>
    <name evidence="2" type="ORF">GQ55_1G232100</name>
</gene>
<dbReference type="AlphaFoldDB" id="A0A2T7F6P2"/>
<feature type="region of interest" description="Disordered" evidence="1">
    <location>
        <begin position="67"/>
        <end position="94"/>
    </location>
</feature>
<organism evidence="2 3">
    <name type="scientific">Panicum hallii var. hallii</name>
    <dbReference type="NCBI Taxonomy" id="1504633"/>
    <lineage>
        <taxon>Eukaryota</taxon>
        <taxon>Viridiplantae</taxon>
        <taxon>Streptophyta</taxon>
        <taxon>Embryophyta</taxon>
        <taxon>Tracheophyta</taxon>
        <taxon>Spermatophyta</taxon>
        <taxon>Magnoliopsida</taxon>
        <taxon>Liliopsida</taxon>
        <taxon>Poales</taxon>
        <taxon>Poaceae</taxon>
        <taxon>PACMAD clade</taxon>
        <taxon>Panicoideae</taxon>
        <taxon>Panicodae</taxon>
        <taxon>Paniceae</taxon>
        <taxon>Panicinae</taxon>
        <taxon>Panicum</taxon>
        <taxon>Panicum sect. Panicum</taxon>
    </lineage>
</organism>
<protein>
    <submittedName>
        <fullName evidence="2">Uncharacterized protein</fullName>
    </submittedName>
</protein>
<dbReference type="Gramene" id="PUZ75749">
    <property type="protein sequence ID" value="PUZ75749"/>
    <property type="gene ID" value="GQ55_1G232100"/>
</dbReference>